<proteinExistence type="predicted"/>
<dbReference type="GO" id="GO:0006896">
    <property type="term" value="P:Golgi to vacuole transport"/>
    <property type="evidence" value="ECO:0007669"/>
    <property type="project" value="EnsemblFungi"/>
</dbReference>
<protein>
    <recommendedName>
        <fullName evidence="3">t-SNARE coiled-coil homology domain-containing protein</fullName>
    </recommendedName>
</protein>
<dbReference type="FunCoup" id="H2B1C3">
    <property type="interactions" value="89"/>
</dbReference>
<keyword evidence="2" id="KW-0472">Membrane</keyword>
<evidence type="ECO:0000256" key="1">
    <source>
        <dbReference type="SAM" id="MobiDB-lite"/>
    </source>
</evidence>
<dbReference type="EMBL" id="HE650831">
    <property type="protein sequence ID" value="CCF60423.1"/>
    <property type="molecule type" value="Genomic_DNA"/>
</dbReference>
<evidence type="ECO:0000259" key="3">
    <source>
        <dbReference type="PROSITE" id="PS50192"/>
    </source>
</evidence>
<feature type="region of interest" description="Disordered" evidence="1">
    <location>
        <begin position="104"/>
        <end position="129"/>
    </location>
</feature>
<dbReference type="AlphaFoldDB" id="H2B1C3"/>
<dbReference type="GO" id="GO:0031201">
    <property type="term" value="C:SNARE complex"/>
    <property type="evidence" value="ECO:0007669"/>
    <property type="project" value="TreeGrafter"/>
</dbReference>
<dbReference type="OrthoDB" id="244190at2759"/>
<reference evidence="4" key="2">
    <citation type="submission" date="2012-01" db="EMBL/GenBank/DDBJ databases">
        <authorList>
            <person name="Byrne K."/>
        </authorList>
    </citation>
    <scope>NUCLEOTIDE SEQUENCE</scope>
    <source>
        <strain evidence="4">Type strain:CBS 2517</strain>
    </source>
</reference>
<dbReference type="Pfam" id="PF05739">
    <property type="entry name" value="SNARE"/>
    <property type="match status" value="1"/>
</dbReference>
<dbReference type="Gene3D" id="1.20.5.110">
    <property type="match status" value="1"/>
</dbReference>
<feature type="transmembrane region" description="Helical" evidence="2">
    <location>
        <begin position="243"/>
        <end position="261"/>
    </location>
</feature>
<keyword evidence="2" id="KW-0812">Transmembrane</keyword>
<evidence type="ECO:0000313" key="5">
    <source>
        <dbReference type="Proteomes" id="UP000005220"/>
    </source>
</evidence>
<reference evidence="4" key="1">
    <citation type="journal article" date="2011" name="Proc. Natl. Acad. Sci. U.S.A.">
        <title>Evolutionary erosion of yeast sex chromosomes by mating-type switching accidents.</title>
        <authorList>
            <person name="Gordon J.L."/>
            <person name="Armisen D."/>
            <person name="Proux-Wera E."/>
            <person name="Oheigeartaigh S.S."/>
            <person name="Byrne K.P."/>
            <person name="Wolfe K.H."/>
        </authorList>
    </citation>
    <scope>NUCLEOTIDE SEQUENCE [LARGE SCALE GENOMIC DNA]</scope>
    <source>
        <strain evidence="4">Type strain:CBS 2517</strain>
    </source>
</reference>
<dbReference type="SMART" id="SM00397">
    <property type="entry name" value="t_SNARE"/>
    <property type="match status" value="1"/>
</dbReference>
<feature type="compositionally biased region" description="Low complexity" evidence="1">
    <location>
        <begin position="111"/>
        <end position="120"/>
    </location>
</feature>
<dbReference type="GO" id="GO:0000149">
    <property type="term" value="F:SNARE binding"/>
    <property type="evidence" value="ECO:0007669"/>
    <property type="project" value="TreeGrafter"/>
</dbReference>
<dbReference type="GeneID" id="13886612"/>
<dbReference type="STRING" id="1071382.H2B1C3"/>
<dbReference type="SUPFAM" id="SSF58038">
    <property type="entry name" value="SNARE fusion complex"/>
    <property type="match status" value="1"/>
</dbReference>
<dbReference type="GO" id="GO:0005484">
    <property type="term" value="F:SNAP receptor activity"/>
    <property type="evidence" value="ECO:0007669"/>
    <property type="project" value="EnsemblFungi"/>
</dbReference>
<dbReference type="CDD" id="cd15859">
    <property type="entry name" value="SNARE_SYN8"/>
    <property type="match status" value="1"/>
</dbReference>
<dbReference type="InParanoid" id="H2B1C3"/>
<dbReference type="GO" id="GO:0005768">
    <property type="term" value="C:endosome"/>
    <property type="evidence" value="ECO:0007669"/>
    <property type="project" value="EnsemblFungi"/>
</dbReference>
<dbReference type="RefSeq" id="XP_003959558.1">
    <property type="nucleotide sequence ID" value="XM_003959509.1"/>
</dbReference>
<dbReference type="InterPro" id="IPR045242">
    <property type="entry name" value="Syntaxin"/>
</dbReference>
<evidence type="ECO:0000256" key="2">
    <source>
        <dbReference type="SAM" id="Phobius"/>
    </source>
</evidence>
<sequence>MELLKLSYEIERLGDIVDERKRLVEALNIRPSSNDNVILKTQMDKILGLLQELAKTASELKPTDFETLKDRIVEYNSLLSDRLADDDSSIDKTLYLFQAQITPGKSKKKSSNSSDSSSQESSKRVRFKDEISYNESPQYGFQPYHDYEEDEEEATIFNTPLVSNEELFASQRQQLDEQDSHLDLLSASMQRTHGLSLDINKEVTEQNTDVLADLENMVDSSGRNLERAQRRLQIFTKTARENGPCATIVLLSIILFFLLIVL</sequence>
<keyword evidence="2" id="KW-1133">Transmembrane helix</keyword>
<dbReference type="eggNOG" id="ENOG502RZK4">
    <property type="taxonomic scope" value="Eukaryota"/>
</dbReference>
<dbReference type="HOGENOM" id="CLU_053570_2_1_1"/>
<dbReference type="KEGG" id="kaf:KAFR_0K00680"/>
<dbReference type="PROSITE" id="PS50192">
    <property type="entry name" value="T_SNARE"/>
    <property type="match status" value="1"/>
</dbReference>
<dbReference type="GO" id="GO:0006886">
    <property type="term" value="P:intracellular protein transport"/>
    <property type="evidence" value="ECO:0007669"/>
    <property type="project" value="TreeGrafter"/>
</dbReference>
<dbReference type="PANTHER" id="PTHR19957:SF423">
    <property type="entry name" value="SYNTAXIN-8-RELATED"/>
    <property type="match status" value="1"/>
</dbReference>
<name>H2B1C3_KAZAF</name>
<dbReference type="GO" id="GO:0048278">
    <property type="term" value="P:vesicle docking"/>
    <property type="evidence" value="ECO:0007669"/>
    <property type="project" value="TreeGrafter"/>
</dbReference>
<dbReference type="Proteomes" id="UP000005220">
    <property type="component" value="Chromosome 11"/>
</dbReference>
<feature type="domain" description="T-SNARE coiled-coil homology" evidence="3">
    <location>
        <begin position="172"/>
        <end position="210"/>
    </location>
</feature>
<keyword evidence="5" id="KW-1185">Reference proteome</keyword>
<dbReference type="GO" id="GO:0006906">
    <property type="term" value="P:vesicle fusion"/>
    <property type="evidence" value="ECO:0007669"/>
    <property type="project" value="TreeGrafter"/>
</dbReference>
<organism evidence="4 5">
    <name type="scientific">Kazachstania africana (strain ATCC 22294 / BCRC 22015 / CBS 2517 / CECT 1963 / NBRC 1671 / NRRL Y-8276)</name>
    <name type="common">Yeast</name>
    <name type="synonym">Kluyveromyces africanus</name>
    <dbReference type="NCBI Taxonomy" id="1071382"/>
    <lineage>
        <taxon>Eukaryota</taxon>
        <taxon>Fungi</taxon>
        <taxon>Dikarya</taxon>
        <taxon>Ascomycota</taxon>
        <taxon>Saccharomycotina</taxon>
        <taxon>Saccharomycetes</taxon>
        <taxon>Saccharomycetales</taxon>
        <taxon>Saccharomycetaceae</taxon>
        <taxon>Kazachstania</taxon>
    </lineage>
</organism>
<accession>H2B1C3</accession>
<gene>
    <name evidence="4" type="primary">KAFR0K00680</name>
    <name evidence="4" type="ORF">KAFR_0K00680</name>
</gene>
<dbReference type="InterPro" id="IPR000727">
    <property type="entry name" value="T_SNARE_dom"/>
</dbReference>
<evidence type="ECO:0000313" key="4">
    <source>
        <dbReference type="EMBL" id="CCF60423.1"/>
    </source>
</evidence>
<dbReference type="PANTHER" id="PTHR19957">
    <property type="entry name" value="SYNTAXIN"/>
    <property type="match status" value="1"/>
</dbReference>